<evidence type="ECO:0000256" key="2">
    <source>
        <dbReference type="PROSITE-ProRule" id="PRU00708"/>
    </source>
</evidence>
<proteinExistence type="predicted"/>
<dbReference type="Gene3D" id="1.25.40.10">
    <property type="entry name" value="Tetratricopeptide repeat domain"/>
    <property type="match status" value="1"/>
</dbReference>
<name>A0A392R0K5_9FABA</name>
<dbReference type="PANTHER" id="PTHR47942:SF69">
    <property type="entry name" value="PENTACOTRIPEPTIDE-REPEAT REGION OF PRORP DOMAIN-CONTAINING PROTEIN"/>
    <property type="match status" value="1"/>
</dbReference>
<dbReference type="PANTHER" id="PTHR47942">
    <property type="entry name" value="TETRATRICOPEPTIDE REPEAT (TPR)-LIKE SUPERFAMILY PROTEIN-RELATED"/>
    <property type="match status" value="1"/>
</dbReference>
<dbReference type="InterPro" id="IPR051222">
    <property type="entry name" value="PPR/CCM1_RNA-binding"/>
</dbReference>
<dbReference type="Proteomes" id="UP000265520">
    <property type="component" value="Unassembled WGS sequence"/>
</dbReference>
<dbReference type="NCBIfam" id="TIGR00756">
    <property type="entry name" value="PPR"/>
    <property type="match status" value="2"/>
</dbReference>
<comment type="caution">
    <text evidence="3">The sequence shown here is derived from an EMBL/GenBank/DDBJ whole genome shotgun (WGS) entry which is preliminary data.</text>
</comment>
<dbReference type="EMBL" id="LXQA010174913">
    <property type="protein sequence ID" value="MCI29777.1"/>
    <property type="molecule type" value="Genomic_DNA"/>
</dbReference>
<feature type="non-terminal residue" evidence="3">
    <location>
        <position position="141"/>
    </location>
</feature>
<dbReference type="Pfam" id="PF12854">
    <property type="entry name" value="PPR_1"/>
    <property type="match status" value="1"/>
</dbReference>
<sequence length="141" mass="16269">MNRSGDCVSYNTLISDMSKAEELSRAVIEVLDRRLSPNETTYTALIHSLCKQDRIDDAYRVLNEMFVSGFSPSVDTLRDVLRGFLRIGEIRKAFEMHKEMMERPEYGSFWMDLGSLLTSLYQRGLSDEVTYTSLMNAYLDE</sequence>
<keyword evidence="4" id="KW-1185">Reference proteome</keyword>
<reference evidence="3 4" key="1">
    <citation type="journal article" date="2018" name="Front. Plant Sci.">
        <title>Red Clover (Trifolium pratense) and Zigzag Clover (T. medium) - A Picture of Genomic Similarities and Differences.</title>
        <authorList>
            <person name="Dluhosova J."/>
            <person name="Istvanek J."/>
            <person name="Nedelnik J."/>
            <person name="Repkova J."/>
        </authorList>
    </citation>
    <scope>NUCLEOTIDE SEQUENCE [LARGE SCALE GENOMIC DNA]</scope>
    <source>
        <strain evidence="4">cv. 10/8</strain>
        <tissue evidence="3">Leaf</tissue>
    </source>
</reference>
<organism evidence="3 4">
    <name type="scientific">Trifolium medium</name>
    <dbReference type="NCBI Taxonomy" id="97028"/>
    <lineage>
        <taxon>Eukaryota</taxon>
        <taxon>Viridiplantae</taxon>
        <taxon>Streptophyta</taxon>
        <taxon>Embryophyta</taxon>
        <taxon>Tracheophyta</taxon>
        <taxon>Spermatophyta</taxon>
        <taxon>Magnoliopsida</taxon>
        <taxon>eudicotyledons</taxon>
        <taxon>Gunneridae</taxon>
        <taxon>Pentapetalae</taxon>
        <taxon>rosids</taxon>
        <taxon>fabids</taxon>
        <taxon>Fabales</taxon>
        <taxon>Fabaceae</taxon>
        <taxon>Papilionoideae</taxon>
        <taxon>50 kb inversion clade</taxon>
        <taxon>NPAAA clade</taxon>
        <taxon>Hologalegina</taxon>
        <taxon>IRL clade</taxon>
        <taxon>Trifolieae</taxon>
        <taxon>Trifolium</taxon>
    </lineage>
</organism>
<dbReference type="InterPro" id="IPR011990">
    <property type="entry name" value="TPR-like_helical_dom_sf"/>
</dbReference>
<evidence type="ECO:0000313" key="4">
    <source>
        <dbReference type="Proteomes" id="UP000265520"/>
    </source>
</evidence>
<evidence type="ECO:0000313" key="3">
    <source>
        <dbReference type="EMBL" id="MCI29777.1"/>
    </source>
</evidence>
<keyword evidence="1" id="KW-0677">Repeat</keyword>
<accession>A0A392R0K5</accession>
<feature type="repeat" description="PPR" evidence="2">
    <location>
        <begin position="38"/>
        <end position="72"/>
    </location>
</feature>
<dbReference type="PROSITE" id="PS51375">
    <property type="entry name" value="PPR"/>
    <property type="match status" value="1"/>
</dbReference>
<evidence type="ECO:0000256" key="1">
    <source>
        <dbReference type="ARBA" id="ARBA00022737"/>
    </source>
</evidence>
<protein>
    <submittedName>
        <fullName evidence="3">Pentatricopeptide repeat-containing protein</fullName>
    </submittedName>
</protein>
<dbReference type="Pfam" id="PF01535">
    <property type="entry name" value="PPR"/>
    <property type="match status" value="1"/>
</dbReference>
<dbReference type="AlphaFoldDB" id="A0A392R0K5"/>
<dbReference type="InterPro" id="IPR002885">
    <property type="entry name" value="PPR_rpt"/>
</dbReference>